<dbReference type="AlphaFoldDB" id="A0AAU9BGU6"/>
<gene>
    <name evidence="1" type="ORF">OIPHN260_10000</name>
</gene>
<dbReference type="Proteomes" id="UP000595858">
    <property type="component" value="Chromosome"/>
</dbReference>
<reference evidence="1" key="1">
    <citation type="journal article" date="2020" name="J Glob Antimicrob Resist">
        <title>Genomic characterization of clinical Enterobacter roggenkampii co-harboring blaIMP-1- and blaGES-5-encoding IncP6 and mcr-9-encoding IncHI2 plasmids isolated in Japan.</title>
        <authorList>
            <person name="Umeda K."/>
            <person name="Nakamura H."/>
            <person name="Fukuda A."/>
            <person name="Matsumoto Y."/>
            <person name="Motooka D."/>
            <person name="Nakamura S."/>
            <person name="Yasui Y."/>
            <person name="Yoshida H."/>
            <person name="Kawahara R."/>
        </authorList>
    </citation>
    <scope>NUCLEOTIDE SEQUENCE</scope>
    <source>
        <strain evidence="1">OIPH-N260</strain>
    </source>
</reference>
<sequence length="60" mass="6791">MGLLVYFSHFPNPGVTQLAWVAPDAILYFISVPSIDFCIKRFNETGYQTTIPITVVIRQT</sequence>
<dbReference type="EMBL" id="AP023447">
    <property type="protein sequence ID" value="BCL41498.1"/>
    <property type="molecule type" value="Genomic_DNA"/>
</dbReference>
<evidence type="ECO:0000313" key="2">
    <source>
        <dbReference type="Proteomes" id="UP000595858"/>
    </source>
</evidence>
<protein>
    <submittedName>
        <fullName evidence="1">Uncharacterized protein</fullName>
    </submittedName>
</protein>
<name>A0AAU9BGU6_9ENTR</name>
<organism evidence="1 2">
    <name type="scientific">Enterobacter roggenkampii</name>
    <dbReference type="NCBI Taxonomy" id="1812935"/>
    <lineage>
        <taxon>Bacteria</taxon>
        <taxon>Pseudomonadati</taxon>
        <taxon>Pseudomonadota</taxon>
        <taxon>Gammaproteobacteria</taxon>
        <taxon>Enterobacterales</taxon>
        <taxon>Enterobacteriaceae</taxon>
        <taxon>Enterobacter</taxon>
        <taxon>Enterobacter cloacae complex</taxon>
    </lineage>
</organism>
<evidence type="ECO:0000313" key="1">
    <source>
        <dbReference type="EMBL" id="BCL41498.1"/>
    </source>
</evidence>
<accession>A0AAU9BGU6</accession>
<proteinExistence type="predicted"/>